<accession>K0T753</accession>
<evidence type="ECO:0000313" key="5">
    <source>
        <dbReference type="Proteomes" id="UP000266841"/>
    </source>
</evidence>
<dbReference type="EMBL" id="AGNL01015166">
    <property type="protein sequence ID" value="EJK66237.1"/>
    <property type="molecule type" value="Genomic_DNA"/>
</dbReference>
<dbReference type="Pfam" id="PF04488">
    <property type="entry name" value="Gly_transf_sug"/>
    <property type="match status" value="1"/>
</dbReference>
<evidence type="ECO:0000256" key="1">
    <source>
        <dbReference type="ARBA" id="ARBA00022679"/>
    </source>
</evidence>
<protein>
    <recommendedName>
        <fullName evidence="3">Methyltransferase FkbM domain-containing protein</fullName>
    </recommendedName>
</protein>
<keyword evidence="5" id="KW-1185">Reference proteome</keyword>
<dbReference type="Pfam" id="PF05050">
    <property type="entry name" value="Methyltransf_21"/>
    <property type="match status" value="1"/>
</dbReference>
<name>K0T753_THAOC</name>
<dbReference type="GO" id="GO:0051999">
    <property type="term" value="P:mannosyl-inositol phosphorylceramide biosynthetic process"/>
    <property type="evidence" value="ECO:0007669"/>
    <property type="project" value="TreeGrafter"/>
</dbReference>
<dbReference type="OrthoDB" id="409543at2759"/>
<dbReference type="InterPro" id="IPR029063">
    <property type="entry name" value="SAM-dependent_MTases_sf"/>
</dbReference>
<feature type="region of interest" description="Disordered" evidence="2">
    <location>
        <begin position="305"/>
        <end position="324"/>
    </location>
</feature>
<dbReference type="InterPro" id="IPR006342">
    <property type="entry name" value="FkbM_mtfrase"/>
</dbReference>
<dbReference type="PANTHER" id="PTHR32385:SF15">
    <property type="entry name" value="INOSITOL PHOSPHOCERAMIDE MANNOSYLTRANSFERASE 1"/>
    <property type="match status" value="1"/>
</dbReference>
<sequence>MSILSDKHATLLYKSHEVDCGSALFEPNNNDTFVKTSLSPSFTMSVHPSHQDNYVSASIIDRGCFECELVKLVQTTLLSHPEAFLLDIGSNIGMYSLMSASIGRHVIAFEPAEVNRRRICQSVRRNKGFDEYVHLVPLAATETETRFTVDVPGHNKGGTRVREVATATNHDKTDTIKGMPVDYLGISHSSSPFHNQKTVIKLDVEGHEIEALMGMRNYICNAPNVDIILVLMEIRATSIEGKERATSEIFDCLSKRHGLIPFTTKKLMAEVPIHMGNNLLEFKLLGKQFLDVAWYKQSDAPKFEQKVSGEQQLPEGSPLPQQIGKHSSLSTILTAGGDIDQSKSKKTTPRPDQHQDQKTANVCGYECELTTRVIDLFKSVSNAHLVEIGLDEEMFSLSRSIIETDRDVLIDKESSDMHLKTSALSSAKDLDLKKNVPIVLQVNVDKTFDRLYSTCDMICKENGGGRNNHILLASIVFNRDSWLVELESDRRTAQLQKVFTSLANQGLVPIGIISNGEKVQLDIFDMTTWADDTAADRSTTLRVTWYPASDYNVKNAGFKVKRSFIDYLETLGALPKKLHILFPHKDYYTRYKDVPFVKHSILRFIEMNPRWEVTVFDDTDMDAIIRKGADDGIITQDECDILIGNDKFDGAHPVERSDLARMLIMYFFGGVYADVDTLVNSRDLDEVFTDQTKMCLPIYMGSNFQQSLLCSSPGNKIYLDIVKAMSAHRMKSNNGHPLERRGGWSHRNDLFSMGPPIYNQLVFKHVFGLHISGNTPGRELRVPIEDAMRAIEDQAGQVIATGQFKTQCDSFLARPFDGCEPRKRNELYAKFGMGGWGDAVNDRWKEGR</sequence>
<dbReference type="SUPFAM" id="SSF53448">
    <property type="entry name" value="Nucleotide-diphospho-sugar transferases"/>
    <property type="match status" value="1"/>
</dbReference>
<dbReference type="InterPro" id="IPR007577">
    <property type="entry name" value="GlycoTrfase_DXD_sugar-bd_CS"/>
</dbReference>
<evidence type="ECO:0000259" key="3">
    <source>
        <dbReference type="Pfam" id="PF05050"/>
    </source>
</evidence>
<comment type="caution">
    <text evidence="4">The sequence shown here is derived from an EMBL/GenBank/DDBJ whole genome shotgun (WGS) entry which is preliminary data.</text>
</comment>
<gene>
    <name evidence="4" type="ORF">THAOC_12856</name>
</gene>
<evidence type="ECO:0000313" key="4">
    <source>
        <dbReference type="EMBL" id="EJK66237.1"/>
    </source>
</evidence>
<dbReference type="Gene3D" id="3.90.550.20">
    <property type="match status" value="1"/>
</dbReference>
<dbReference type="InterPro" id="IPR029044">
    <property type="entry name" value="Nucleotide-diphossugar_trans"/>
</dbReference>
<dbReference type="InterPro" id="IPR051706">
    <property type="entry name" value="Glycosyltransferase_domain"/>
</dbReference>
<organism evidence="4 5">
    <name type="scientific">Thalassiosira oceanica</name>
    <name type="common">Marine diatom</name>
    <dbReference type="NCBI Taxonomy" id="159749"/>
    <lineage>
        <taxon>Eukaryota</taxon>
        <taxon>Sar</taxon>
        <taxon>Stramenopiles</taxon>
        <taxon>Ochrophyta</taxon>
        <taxon>Bacillariophyta</taxon>
        <taxon>Coscinodiscophyceae</taxon>
        <taxon>Thalassiosirophycidae</taxon>
        <taxon>Thalassiosirales</taxon>
        <taxon>Thalassiosiraceae</taxon>
        <taxon>Thalassiosira</taxon>
    </lineage>
</organism>
<dbReference type="PANTHER" id="PTHR32385">
    <property type="entry name" value="MANNOSYL PHOSPHORYLINOSITOL CERAMIDE SYNTHASE"/>
    <property type="match status" value="1"/>
</dbReference>
<proteinExistence type="predicted"/>
<dbReference type="AlphaFoldDB" id="K0T753"/>
<feature type="domain" description="Methyltransferase FkbM" evidence="3">
    <location>
        <begin position="87"/>
        <end position="253"/>
    </location>
</feature>
<dbReference type="SUPFAM" id="SSF53335">
    <property type="entry name" value="S-adenosyl-L-methionine-dependent methyltransferases"/>
    <property type="match status" value="1"/>
</dbReference>
<dbReference type="Gene3D" id="3.40.50.150">
    <property type="entry name" value="Vaccinia Virus protein VP39"/>
    <property type="match status" value="1"/>
</dbReference>
<dbReference type="GO" id="GO:0016020">
    <property type="term" value="C:membrane"/>
    <property type="evidence" value="ECO:0007669"/>
    <property type="project" value="GOC"/>
</dbReference>
<dbReference type="eggNOG" id="ENOG502QYCE">
    <property type="taxonomic scope" value="Eukaryota"/>
</dbReference>
<dbReference type="NCBIfam" id="TIGR01444">
    <property type="entry name" value="fkbM_fam"/>
    <property type="match status" value="1"/>
</dbReference>
<reference evidence="4 5" key="1">
    <citation type="journal article" date="2012" name="Genome Biol.">
        <title>Genome and low-iron response of an oceanic diatom adapted to chronic iron limitation.</title>
        <authorList>
            <person name="Lommer M."/>
            <person name="Specht M."/>
            <person name="Roy A.S."/>
            <person name="Kraemer L."/>
            <person name="Andreson R."/>
            <person name="Gutowska M.A."/>
            <person name="Wolf J."/>
            <person name="Bergner S.V."/>
            <person name="Schilhabel M.B."/>
            <person name="Klostermeier U.C."/>
            <person name="Beiko R.G."/>
            <person name="Rosenstiel P."/>
            <person name="Hippler M."/>
            <person name="Laroche J."/>
        </authorList>
    </citation>
    <scope>NUCLEOTIDE SEQUENCE [LARGE SCALE GENOMIC DNA]</scope>
    <source>
        <strain evidence="4 5">CCMP1005</strain>
    </source>
</reference>
<dbReference type="Proteomes" id="UP000266841">
    <property type="component" value="Unassembled WGS sequence"/>
</dbReference>
<evidence type="ECO:0000256" key="2">
    <source>
        <dbReference type="SAM" id="MobiDB-lite"/>
    </source>
</evidence>
<keyword evidence="1" id="KW-0808">Transferase</keyword>
<dbReference type="GO" id="GO:0000030">
    <property type="term" value="F:mannosyltransferase activity"/>
    <property type="evidence" value="ECO:0007669"/>
    <property type="project" value="TreeGrafter"/>
</dbReference>
<feature type="region of interest" description="Disordered" evidence="2">
    <location>
        <begin position="338"/>
        <end position="357"/>
    </location>
</feature>